<dbReference type="GO" id="GO:0008233">
    <property type="term" value="F:peptidase activity"/>
    <property type="evidence" value="ECO:0007669"/>
    <property type="project" value="InterPro"/>
</dbReference>
<dbReference type="SUPFAM" id="SSF53474">
    <property type="entry name" value="alpha/beta-Hydrolases"/>
    <property type="match status" value="1"/>
</dbReference>
<dbReference type="PANTHER" id="PTHR43248">
    <property type="entry name" value="2-SUCCINYL-6-HYDROXY-2,4-CYCLOHEXADIENE-1-CARBOXYLATE SYNTHASE"/>
    <property type="match status" value="1"/>
</dbReference>
<name>A0A2G2W6I9_CAPBA</name>
<proteinExistence type="inferred from homology"/>
<gene>
    <name evidence="3" type="ORF">CQW23_19705</name>
</gene>
<dbReference type="EMBL" id="MLFT02000008">
    <property type="protein sequence ID" value="PHT40851.1"/>
    <property type="molecule type" value="Genomic_DNA"/>
</dbReference>
<dbReference type="PANTHER" id="PTHR43248:SF2">
    <property type="entry name" value="PROLYL AMINOPEPTIDASE"/>
    <property type="match status" value="1"/>
</dbReference>
<comment type="similarity">
    <text evidence="1">Belongs to the peptidase S33 family.</text>
</comment>
<dbReference type="InterPro" id="IPR051601">
    <property type="entry name" value="Serine_prot/Carboxylest_S33"/>
</dbReference>
<keyword evidence="2" id="KW-0378">Hydrolase</keyword>
<evidence type="ECO:0000256" key="1">
    <source>
        <dbReference type="ARBA" id="ARBA00010088"/>
    </source>
</evidence>
<evidence type="ECO:0000313" key="3">
    <source>
        <dbReference type="EMBL" id="PHT40851.1"/>
    </source>
</evidence>
<comment type="caution">
    <text evidence="3">The sequence shown here is derived from an EMBL/GenBank/DDBJ whole genome shotgun (WGS) entry which is preliminary data.</text>
</comment>
<accession>A0A2G2W6I9</accession>
<organism evidence="3 4">
    <name type="scientific">Capsicum baccatum</name>
    <name type="common">Peruvian pepper</name>
    <dbReference type="NCBI Taxonomy" id="33114"/>
    <lineage>
        <taxon>Eukaryota</taxon>
        <taxon>Viridiplantae</taxon>
        <taxon>Streptophyta</taxon>
        <taxon>Embryophyta</taxon>
        <taxon>Tracheophyta</taxon>
        <taxon>Spermatophyta</taxon>
        <taxon>Magnoliopsida</taxon>
        <taxon>eudicotyledons</taxon>
        <taxon>Gunneridae</taxon>
        <taxon>Pentapetalae</taxon>
        <taxon>asterids</taxon>
        <taxon>lamiids</taxon>
        <taxon>Solanales</taxon>
        <taxon>Solanaceae</taxon>
        <taxon>Solanoideae</taxon>
        <taxon>Capsiceae</taxon>
        <taxon>Capsicum</taxon>
    </lineage>
</organism>
<reference evidence="3 4" key="1">
    <citation type="journal article" date="2017" name="Genome Biol.">
        <title>New reference genome sequences of hot pepper reveal the massive evolution of plant disease-resistance genes by retroduplication.</title>
        <authorList>
            <person name="Kim S."/>
            <person name="Park J."/>
            <person name="Yeom S.I."/>
            <person name="Kim Y.M."/>
            <person name="Seo E."/>
            <person name="Kim K.T."/>
            <person name="Kim M.S."/>
            <person name="Lee J.M."/>
            <person name="Cheong K."/>
            <person name="Shin H.S."/>
            <person name="Kim S.B."/>
            <person name="Han K."/>
            <person name="Lee J."/>
            <person name="Park M."/>
            <person name="Lee H.A."/>
            <person name="Lee H.Y."/>
            <person name="Lee Y."/>
            <person name="Oh S."/>
            <person name="Lee J.H."/>
            <person name="Choi E."/>
            <person name="Choi E."/>
            <person name="Lee S.E."/>
            <person name="Jeon J."/>
            <person name="Kim H."/>
            <person name="Choi G."/>
            <person name="Song H."/>
            <person name="Lee J."/>
            <person name="Lee S.C."/>
            <person name="Kwon J.K."/>
            <person name="Lee H.Y."/>
            <person name="Koo N."/>
            <person name="Hong Y."/>
            <person name="Kim R.W."/>
            <person name="Kang W.H."/>
            <person name="Huh J.H."/>
            <person name="Kang B.C."/>
            <person name="Yang T.J."/>
            <person name="Lee Y.H."/>
            <person name="Bennetzen J.L."/>
            <person name="Choi D."/>
        </authorList>
    </citation>
    <scope>NUCLEOTIDE SEQUENCE [LARGE SCALE GENOMIC DNA]</scope>
    <source>
        <strain evidence="4">cv. PBC81</strain>
    </source>
</reference>
<dbReference type="PRINTS" id="PR00793">
    <property type="entry name" value="PROAMNOPTASE"/>
</dbReference>
<dbReference type="InterPro" id="IPR002410">
    <property type="entry name" value="Peptidase_S33"/>
</dbReference>
<dbReference type="GO" id="GO:0006508">
    <property type="term" value="P:proteolysis"/>
    <property type="evidence" value="ECO:0007669"/>
    <property type="project" value="InterPro"/>
</dbReference>
<dbReference type="Proteomes" id="UP000224567">
    <property type="component" value="Unassembled WGS sequence"/>
</dbReference>
<evidence type="ECO:0000256" key="2">
    <source>
        <dbReference type="ARBA" id="ARBA00022801"/>
    </source>
</evidence>
<evidence type="ECO:0008006" key="5">
    <source>
        <dbReference type="Google" id="ProtNLM"/>
    </source>
</evidence>
<dbReference type="OrthoDB" id="1898734at2759"/>
<dbReference type="Gene3D" id="3.40.50.1820">
    <property type="entry name" value="alpha/beta hydrolase"/>
    <property type="match status" value="1"/>
</dbReference>
<dbReference type="STRING" id="33114.A0A2G2W6I9"/>
<dbReference type="InterPro" id="IPR029058">
    <property type="entry name" value="AB_hydrolase_fold"/>
</dbReference>
<keyword evidence="4" id="KW-1185">Reference proteome</keyword>
<evidence type="ECO:0000313" key="4">
    <source>
        <dbReference type="Proteomes" id="UP000224567"/>
    </source>
</evidence>
<protein>
    <recommendedName>
        <fullName evidence="5">AB hydrolase-1 domain-containing protein</fullName>
    </recommendedName>
</protein>
<reference evidence="4" key="2">
    <citation type="journal article" date="2017" name="J. Anim. Genet.">
        <title>Multiple reference genome sequences of hot pepper reveal the massive evolution of plant disease resistance genes by retroduplication.</title>
        <authorList>
            <person name="Kim S."/>
            <person name="Park J."/>
            <person name="Yeom S.-I."/>
            <person name="Kim Y.-M."/>
            <person name="Seo E."/>
            <person name="Kim K.-T."/>
            <person name="Kim M.-S."/>
            <person name="Lee J.M."/>
            <person name="Cheong K."/>
            <person name="Shin H.-S."/>
            <person name="Kim S.-B."/>
            <person name="Han K."/>
            <person name="Lee J."/>
            <person name="Park M."/>
            <person name="Lee H.-A."/>
            <person name="Lee H.-Y."/>
            <person name="Lee Y."/>
            <person name="Oh S."/>
            <person name="Lee J.H."/>
            <person name="Choi E."/>
            <person name="Choi E."/>
            <person name="Lee S.E."/>
            <person name="Jeon J."/>
            <person name="Kim H."/>
            <person name="Choi G."/>
            <person name="Song H."/>
            <person name="Lee J."/>
            <person name="Lee S.-C."/>
            <person name="Kwon J.-K."/>
            <person name="Lee H.-Y."/>
            <person name="Koo N."/>
            <person name="Hong Y."/>
            <person name="Kim R.W."/>
            <person name="Kang W.-H."/>
            <person name="Huh J.H."/>
            <person name="Kang B.-C."/>
            <person name="Yang T.-J."/>
            <person name="Lee Y.-H."/>
            <person name="Bennetzen J.L."/>
            <person name="Choi D."/>
        </authorList>
    </citation>
    <scope>NUCLEOTIDE SEQUENCE [LARGE SCALE GENOMIC DNA]</scope>
    <source>
        <strain evidence="4">cv. PBC81</strain>
    </source>
</reference>
<dbReference type="AlphaFoldDB" id="A0A2G2W6I9"/>
<sequence length="518" mass="57707">MRSLHSSFIKPLISLHKIPFSTPIFSLSTLPAQYLYLRFSTTPSLPKLKAMADNKSAAIDGNSTTQEHVAGGWYSIPDLRLRDHRFSVPLDYNSSSPKITVFAREVVAVGKEEQSLPYLLYLQGGPGFECPRPTEAGGWISRVCEEYLLCFLVLMLFLQRGTGLSTPLTPSSMSQVKSAEDLVNYLKHFRADNIVHDAEFIRKCLVPDAGPWTILGQSFGGFCAVTYLSFAPKGLKQALITGGLPPIGEGCTADSVYNAGFEQLVYQNEKYYKRFPQDIEIVRDVVNYLAESGGGVPLPSGGILTPRGLQLLGLSGLGSSTGFERLHFLFERVWDPVIVQGAKRRISDYFLNAYERWIAFDANPLYALMHETIYCQGASSLWSAQRIRAKNDDKFDAIEAAKVGRPVLFTGEMIFPWLFDEVHALRPFKDAAQLLAEKKDWPSLYDVSALKDNKVPVAAAVYYEDMYVNLKLSLETASQISGIRLWITNEYMHSGLRDGGSKVLDHLLAMLNGKKPLF</sequence>